<comment type="caution">
    <text evidence="1">The sequence shown here is derived from an EMBL/GenBank/DDBJ whole genome shotgun (WGS) entry which is preliminary data.</text>
</comment>
<accession>A0AAV4XBI8</accession>
<evidence type="ECO:0000313" key="2">
    <source>
        <dbReference type="Proteomes" id="UP001054945"/>
    </source>
</evidence>
<name>A0AAV4XBI8_CAEEX</name>
<proteinExistence type="predicted"/>
<reference evidence="1 2" key="1">
    <citation type="submission" date="2021-06" db="EMBL/GenBank/DDBJ databases">
        <title>Caerostris extrusa draft genome.</title>
        <authorList>
            <person name="Kono N."/>
            <person name="Arakawa K."/>
        </authorList>
    </citation>
    <scope>NUCLEOTIDE SEQUENCE [LARGE SCALE GENOMIC DNA]</scope>
</reference>
<dbReference type="Proteomes" id="UP001054945">
    <property type="component" value="Unassembled WGS sequence"/>
</dbReference>
<dbReference type="EMBL" id="BPLR01017540">
    <property type="protein sequence ID" value="GIY92470.1"/>
    <property type="molecule type" value="Genomic_DNA"/>
</dbReference>
<gene>
    <name evidence="1" type="ORF">CEXT_780801</name>
</gene>
<dbReference type="AlphaFoldDB" id="A0AAV4XBI8"/>
<keyword evidence="2" id="KW-1185">Reference proteome</keyword>
<organism evidence="1 2">
    <name type="scientific">Caerostris extrusa</name>
    <name type="common">Bark spider</name>
    <name type="synonym">Caerostris bankana</name>
    <dbReference type="NCBI Taxonomy" id="172846"/>
    <lineage>
        <taxon>Eukaryota</taxon>
        <taxon>Metazoa</taxon>
        <taxon>Ecdysozoa</taxon>
        <taxon>Arthropoda</taxon>
        <taxon>Chelicerata</taxon>
        <taxon>Arachnida</taxon>
        <taxon>Araneae</taxon>
        <taxon>Araneomorphae</taxon>
        <taxon>Entelegynae</taxon>
        <taxon>Araneoidea</taxon>
        <taxon>Araneidae</taxon>
        <taxon>Caerostris</taxon>
    </lineage>
</organism>
<evidence type="ECO:0000313" key="1">
    <source>
        <dbReference type="EMBL" id="GIY92470.1"/>
    </source>
</evidence>
<protein>
    <submittedName>
        <fullName evidence="1">Uncharacterized protein</fullName>
    </submittedName>
</protein>
<sequence>MVTYCKGVYGALNAQYLVQHAYQVYTYDREQQKGFNGVLSISLRQIQVRAEKVKRTVPAVDTAKRVVPIWTENHRAHLECA</sequence>